<comment type="caution">
    <text evidence="1">The sequence shown here is derived from an EMBL/GenBank/DDBJ whole genome shotgun (WGS) entry which is preliminary data.</text>
</comment>
<evidence type="ECO:0000313" key="2">
    <source>
        <dbReference type="Proteomes" id="UP001108025"/>
    </source>
</evidence>
<keyword evidence="2" id="KW-1185">Reference proteome</keyword>
<evidence type="ECO:0000313" key="1">
    <source>
        <dbReference type="EMBL" id="MCD1115608.1"/>
    </source>
</evidence>
<dbReference type="AlphaFoldDB" id="A0A9Q3UXC0"/>
<dbReference type="Pfam" id="PF13148">
    <property type="entry name" value="DUF3987"/>
    <property type="match status" value="1"/>
</dbReference>
<dbReference type="EMBL" id="JAJNAY010000001">
    <property type="protein sequence ID" value="MCD1115608.1"/>
    <property type="molecule type" value="Genomic_DNA"/>
</dbReference>
<gene>
    <name evidence="1" type="ORF">LO744_01790</name>
</gene>
<proteinExistence type="predicted"/>
<sequence length="448" mass="51457">MLDIVNLIQPKKEAIKEGLSFPLEIYPELIQNYINEMEIGLGYPSDYTSAAILYALSIAIGNTRRIELKQDFTSGANIFLITIGRPGANKSRPFKKVLSPISDIDYKNYMEYKKELLYYETEKAKSNEDRDPDLKKPECINYLLNDFTTEVLAHQLSINKRGLGVFVDEILGWLKNINRYSSGSSEEMYLSLWSGMDLKVNRMSKEQLNVKNPFASIAGTIQPMKLKNAFKGKEENGLTDRILFIYPEEIKANTWNEENIDISLHDDWCNMLGDLYRKLDFGIDRFGGNEPQLVKMSTDARKRVIQWQNDNESKLINDDEESQSIGAKMQDYLLRFCLILHVSEWINGNADEFLMSLDTAEKAIKLTEYFTAQALKVRDLIYSNTDSLSSLSKDKQDLYNELPSPFQLSDGILHAEKKGISKSTAKRFFNSEKYFSKMSHGIYQKVLN</sequence>
<protein>
    <submittedName>
        <fullName evidence="1">DUF3987 domain-containing protein</fullName>
    </submittedName>
</protein>
<reference evidence="1" key="1">
    <citation type="submission" date="2021-11" db="EMBL/GenBank/DDBJ databases">
        <title>Description of novel Chryseobacterium species.</title>
        <authorList>
            <person name="Saticioglu I.B."/>
            <person name="Ay H."/>
            <person name="Altun S."/>
            <person name="Duman M."/>
        </authorList>
    </citation>
    <scope>NUCLEOTIDE SEQUENCE</scope>
    <source>
        <strain evidence="1">C-17</strain>
    </source>
</reference>
<dbReference type="RefSeq" id="WP_230666786.1">
    <property type="nucleotide sequence ID" value="NZ_JAJNAY010000001.1"/>
</dbReference>
<name>A0A9Q3UXC0_9FLAO</name>
<accession>A0A9Q3UXC0</accession>
<dbReference type="InterPro" id="IPR025048">
    <property type="entry name" value="DUF3987"/>
</dbReference>
<dbReference type="Proteomes" id="UP001108025">
    <property type="component" value="Unassembled WGS sequence"/>
</dbReference>
<organism evidence="1 2">
    <name type="scientific">Chryseobacterium turcicum</name>
    <dbReference type="NCBI Taxonomy" id="2898076"/>
    <lineage>
        <taxon>Bacteria</taxon>
        <taxon>Pseudomonadati</taxon>
        <taxon>Bacteroidota</taxon>
        <taxon>Flavobacteriia</taxon>
        <taxon>Flavobacteriales</taxon>
        <taxon>Weeksellaceae</taxon>
        <taxon>Chryseobacterium group</taxon>
        <taxon>Chryseobacterium</taxon>
    </lineage>
</organism>